<evidence type="ECO:0000313" key="11">
    <source>
        <dbReference type="JaponicusDB" id="SJAG_00149"/>
    </source>
</evidence>
<feature type="transmembrane region" description="Helical" evidence="8">
    <location>
        <begin position="400"/>
        <end position="419"/>
    </location>
</feature>
<feature type="transmembrane region" description="Helical" evidence="8">
    <location>
        <begin position="75"/>
        <end position="94"/>
    </location>
</feature>
<dbReference type="FunFam" id="1.20.1740.10:FF:000001">
    <property type="entry name" value="Amino acid permease"/>
    <property type="match status" value="1"/>
</dbReference>
<dbReference type="HOGENOM" id="CLU_007946_12_0_1"/>
<dbReference type="GO" id="GO:0003333">
    <property type="term" value="P:amino acid transmembrane transport"/>
    <property type="evidence" value="ECO:0000318"/>
    <property type="project" value="GO_Central"/>
</dbReference>
<dbReference type="PANTHER" id="PTHR43341">
    <property type="entry name" value="AMINO ACID PERMEASE"/>
    <property type="match status" value="1"/>
</dbReference>
<dbReference type="RefSeq" id="XP_002171444.1">
    <property type="nucleotide sequence ID" value="XM_002171408.2"/>
</dbReference>
<dbReference type="VEuPathDB" id="FungiDB:SJAG_00149"/>
<dbReference type="InterPro" id="IPR050524">
    <property type="entry name" value="APC_YAT"/>
</dbReference>
<evidence type="ECO:0000256" key="4">
    <source>
        <dbReference type="ARBA" id="ARBA00022692"/>
    </source>
</evidence>
<feature type="domain" description="Amino acid permease/ SLC12A" evidence="9">
    <location>
        <begin position="72"/>
        <end position="529"/>
    </location>
</feature>
<dbReference type="Pfam" id="PF00324">
    <property type="entry name" value="AA_permease"/>
    <property type="match status" value="1"/>
</dbReference>
<feature type="transmembrane region" description="Helical" evidence="8">
    <location>
        <begin position="297"/>
        <end position="316"/>
    </location>
</feature>
<evidence type="ECO:0000256" key="1">
    <source>
        <dbReference type="ARBA" id="ARBA00004141"/>
    </source>
</evidence>
<evidence type="ECO:0000259" key="9">
    <source>
        <dbReference type="Pfam" id="PF00324"/>
    </source>
</evidence>
<feature type="transmembrane region" description="Helical" evidence="8">
    <location>
        <begin position="474"/>
        <end position="493"/>
    </location>
</feature>
<dbReference type="InterPro" id="IPR004840">
    <property type="entry name" value="Amino_acid_permease_CS"/>
</dbReference>
<dbReference type="GO" id="GO:0016020">
    <property type="term" value="C:membrane"/>
    <property type="evidence" value="ECO:0000318"/>
    <property type="project" value="GO_Central"/>
</dbReference>
<keyword evidence="6 8" id="KW-1133">Transmembrane helix</keyword>
<keyword evidence="5" id="KW-0029">Amino-acid transport</keyword>
<gene>
    <name evidence="11" type="primary">meu22</name>
    <name evidence="10" type="ORF">SJAG_00149</name>
</gene>
<evidence type="ECO:0000256" key="2">
    <source>
        <dbReference type="ARBA" id="ARBA00009523"/>
    </source>
</evidence>
<dbReference type="Proteomes" id="UP000001744">
    <property type="component" value="Unassembled WGS sequence"/>
</dbReference>
<comment type="similarity">
    <text evidence="2">Belongs to the amino acid-polyamine-organocation (APC) superfamily.</text>
</comment>
<dbReference type="PROSITE" id="PS00218">
    <property type="entry name" value="AMINO_ACID_PERMEASE_1"/>
    <property type="match status" value="1"/>
</dbReference>
<evidence type="ECO:0000313" key="12">
    <source>
        <dbReference type="Proteomes" id="UP000001744"/>
    </source>
</evidence>
<evidence type="ECO:0000313" key="10">
    <source>
        <dbReference type="EMBL" id="EEB05151.1"/>
    </source>
</evidence>
<organism evidence="10 12">
    <name type="scientific">Schizosaccharomyces japonicus (strain yFS275 / FY16936)</name>
    <name type="common">Fission yeast</name>
    <dbReference type="NCBI Taxonomy" id="402676"/>
    <lineage>
        <taxon>Eukaryota</taxon>
        <taxon>Fungi</taxon>
        <taxon>Dikarya</taxon>
        <taxon>Ascomycota</taxon>
        <taxon>Taphrinomycotina</taxon>
        <taxon>Schizosaccharomycetes</taxon>
        <taxon>Schizosaccharomycetales</taxon>
        <taxon>Schizosaccharomycetaceae</taxon>
        <taxon>Schizosaccharomyces</taxon>
    </lineage>
</organism>
<keyword evidence="3" id="KW-0813">Transport</keyword>
<evidence type="ECO:0000256" key="8">
    <source>
        <dbReference type="SAM" id="Phobius"/>
    </source>
</evidence>
<protein>
    <recommendedName>
        <fullName evidence="9">Amino acid permease/ SLC12A domain-containing protein</fullName>
    </recommendedName>
</protein>
<feature type="transmembrane region" description="Helical" evidence="8">
    <location>
        <begin position="140"/>
        <end position="161"/>
    </location>
</feature>
<dbReference type="Gene3D" id="1.20.1740.10">
    <property type="entry name" value="Amino acid/polyamine transporter I"/>
    <property type="match status" value="1"/>
</dbReference>
<name>B6JXK7_SCHJY</name>
<dbReference type="EMBL" id="KE651166">
    <property type="protein sequence ID" value="EEB05151.1"/>
    <property type="molecule type" value="Genomic_DNA"/>
</dbReference>
<keyword evidence="4 8" id="KW-0812">Transmembrane</keyword>
<sequence>MSGFRNSDDQDPYEPVKTPLKVLYVREAPTPDVLARIPSIDGDTLGGKTLREASESPAAASGNLQRKLKSRHMKMIAIGGCVGTGLFVGSGNALSDGGPASIVIAFIIVGLYVLCTTSALAELSVVYPSPGCFYKYFSRFIHPAWGFSVGIQYWLAFSVTIPLELTVAPMVINFWNVHVRASVWISIFFVILIGINFVGVKGYAEVEFALSIVKVLAVFVFIILSIIIDVGGIPNNDLGTVGLRYWQNSMAFRNGLKGFCSVLVIAVFSLSGTELVGLAAGEAQNPNKTIPKIVKQIFWRVLLFYVVGLFMMTLIVPGNIPELRSESTSEELISPFVLALQLANLRALPSIMNAVILLSTISVANSASYAAGRTLFALAKNGYAPKIFRRTTKKGEPRNATIGVLCFGCIAYVAEAGLGGAVFNWLLSLCGLSTIFIWGSICLAHLRFRKAWKLQGHTLNELLFTSKFGKLGSYYGVSMTVLCLIAQLYIALFPIGRKTNAIDFFQAYLAAPVAFFCFLFWKLYKKEERVPLDKIDLMEGFNGRITEDLETAIETSDIVQVQFSPKMKMIKEKEALVSVAEQPED</sequence>
<dbReference type="OMA" id="TNMPLAA"/>
<dbReference type="STRING" id="402676.B6JXK7"/>
<feature type="transmembrane region" description="Helical" evidence="8">
    <location>
        <begin position="354"/>
        <end position="379"/>
    </location>
</feature>
<evidence type="ECO:0000256" key="6">
    <source>
        <dbReference type="ARBA" id="ARBA00022989"/>
    </source>
</evidence>
<evidence type="ECO:0000256" key="3">
    <source>
        <dbReference type="ARBA" id="ARBA00022448"/>
    </source>
</evidence>
<feature type="transmembrane region" description="Helical" evidence="8">
    <location>
        <begin position="505"/>
        <end position="524"/>
    </location>
</feature>
<dbReference type="AlphaFoldDB" id="B6JXK7"/>
<dbReference type="OrthoDB" id="3900342at2759"/>
<dbReference type="GO" id="GO:0015171">
    <property type="term" value="F:amino acid transmembrane transporter activity"/>
    <property type="evidence" value="ECO:0000318"/>
    <property type="project" value="GO_Central"/>
</dbReference>
<dbReference type="eggNOG" id="KOG1286">
    <property type="taxonomic scope" value="Eukaryota"/>
</dbReference>
<comment type="subcellular location">
    <subcellularLocation>
        <location evidence="1">Membrane</location>
        <topology evidence="1">Multi-pass membrane protein</topology>
    </subcellularLocation>
</comment>
<feature type="transmembrane region" description="Helical" evidence="8">
    <location>
        <begin position="100"/>
        <end position="128"/>
    </location>
</feature>
<proteinExistence type="inferred from homology"/>
<feature type="transmembrane region" description="Helical" evidence="8">
    <location>
        <begin position="181"/>
        <end position="200"/>
    </location>
</feature>
<evidence type="ECO:0000256" key="5">
    <source>
        <dbReference type="ARBA" id="ARBA00022970"/>
    </source>
</evidence>
<dbReference type="PANTHER" id="PTHR43341:SF44">
    <property type="entry name" value="AMINO-ACID PERMEASE MEU22-RELATED"/>
    <property type="match status" value="1"/>
</dbReference>
<keyword evidence="7 8" id="KW-0472">Membrane</keyword>
<dbReference type="GeneID" id="7049712"/>
<reference evidence="10 12" key="1">
    <citation type="journal article" date="2011" name="Science">
        <title>Comparative functional genomics of the fission yeasts.</title>
        <authorList>
            <person name="Rhind N."/>
            <person name="Chen Z."/>
            <person name="Yassour M."/>
            <person name="Thompson D.A."/>
            <person name="Haas B.J."/>
            <person name="Habib N."/>
            <person name="Wapinski I."/>
            <person name="Roy S."/>
            <person name="Lin M.F."/>
            <person name="Heiman D.I."/>
            <person name="Young S.K."/>
            <person name="Furuya K."/>
            <person name="Guo Y."/>
            <person name="Pidoux A."/>
            <person name="Chen H.M."/>
            <person name="Robbertse B."/>
            <person name="Goldberg J.M."/>
            <person name="Aoki K."/>
            <person name="Bayne E.H."/>
            <person name="Berlin A.M."/>
            <person name="Desjardins C.A."/>
            <person name="Dobbs E."/>
            <person name="Dukaj L."/>
            <person name="Fan L."/>
            <person name="FitzGerald M.G."/>
            <person name="French C."/>
            <person name="Gujja S."/>
            <person name="Hansen K."/>
            <person name="Keifenheim D."/>
            <person name="Levin J.Z."/>
            <person name="Mosher R.A."/>
            <person name="Mueller C.A."/>
            <person name="Pfiffner J."/>
            <person name="Priest M."/>
            <person name="Russ C."/>
            <person name="Smialowska A."/>
            <person name="Swoboda P."/>
            <person name="Sykes S.M."/>
            <person name="Vaughn M."/>
            <person name="Vengrova S."/>
            <person name="Yoder R."/>
            <person name="Zeng Q."/>
            <person name="Allshire R."/>
            <person name="Baulcombe D."/>
            <person name="Birren B.W."/>
            <person name="Brown W."/>
            <person name="Ekwall K."/>
            <person name="Kellis M."/>
            <person name="Leatherwood J."/>
            <person name="Levin H."/>
            <person name="Margalit H."/>
            <person name="Martienssen R."/>
            <person name="Nieduszynski C.A."/>
            <person name="Spatafora J.W."/>
            <person name="Friedman N."/>
            <person name="Dalgaard J.Z."/>
            <person name="Baumann P."/>
            <person name="Niki H."/>
            <person name="Regev A."/>
            <person name="Nusbaum C."/>
        </authorList>
    </citation>
    <scope>NUCLEOTIDE SEQUENCE [LARGE SCALE GENOMIC DNA]</scope>
    <source>
        <strain evidence="12">yFS275 / FY16936</strain>
    </source>
</reference>
<feature type="transmembrane region" description="Helical" evidence="8">
    <location>
        <begin position="212"/>
        <end position="234"/>
    </location>
</feature>
<keyword evidence="12" id="KW-1185">Reference proteome</keyword>
<feature type="transmembrane region" description="Helical" evidence="8">
    <location>
        <begin position="425"/>
        <end position="446"/>
    </location>
</feature>
<feature type="transmembrane region" description="Helical" evidence="8">
    <location>
        <begin position="254"/>
        <end position="276"/>
    </location>
</feature>
<evidence type="ECO:0000256" key="7">
    <source>
        <dbReference type="ARBA" id="ARBA00023136"/>
    </source>
</evidence>
<dbReference type="JaponicusDB" id="SJAG_00149">
    <property type="gene designation" value="meu22"/>
</dbReference>
<accession>B6JXK7</accession>
<dbReference type="InterPro" id="IPR004841">
    <property type="entry name" value="AA-permease/SLC12A_dom"/>
</dbReference>